<accession>A0ACC0EY95</accession>
<comment type="caution">
    <text evidence="1">The sequence shown here is derived from an EMBL/GenBank/DDBJ whole genome shotgun (WGS) entry which is preliminary data.</text>
</comment>
<dbReference type="Proteomes" id="UP001060170">
    <property type="component" value="Chromosome 2"/>
</dbReference>
<protein>
    <submittedName>
        <fullName evidence="1">Uncharacterized protein</fullName>
    </submittedName>
</protein>
<reference evidence="2" key="1">
    <citation type="journal article" date="2018" name="BMC Genomics">
        <title>Genomic insights into host adaptation between the wheat stripe rust pathogen (Puccinia striiformis f. sp. tritici) and the barley stripe rust pathogen (Puccinia striiformis f. sp. hordei).</title>
        <authorList>
            <person name="Xia C."/>
            <person name="Wang M."/>
            <person name="Yin C."/>
            <person name="Cornejo O.E."/>
            <person name="Hulbert S.H."/>
            <person name="Chen X."/>
        </authorList>
    </citation>
    <scope>NUCLEOTIDE SEQUENCE [LARGE SCALE GENOMIC DNA]</scope>
    <source>
        <strain evidence="2">93-210</strain>
    </source>
</reference>
<reference evidence="2" key="2">
    <citation type="journal article" date="2018" name="Mol. Plant Microbe Interact.">
        <title>Genome sequence resources for the wheat stripe rust pathogen (Puccinia striiformis f. sp. tritici) and the barley stripe rust pathogen (Puccinia striiformis f. sp. hordei).</title>
        <authorList>
            <person name="Xia C."/>
            <person name="Wang M."/>
            <person name="Yin C."/>
            <person name="Cornejo O.E."/>
            <person name="Hulbert S.H."/>
            <person name="Chen X."/>
        </authorList>
    </citation>
    <scope>NUCLEOTIDE SEQUENCE [LARGE SCALE GENOMIC DNA]</scope>
    <source>
        <strain evidence="2">93-210</strain>
    </source>
</reference>
<dbReference type="EMBL" id="CM045866">
    <property type="protein sequence ID" value="KAI7961744.1"/>
    <property type="molecule type" value="Genomic_DNA"/>
</dbReference>
<evidence type="ECO:0000313" key="2">
    <source>
        <dbReference type="Proteomes" id="UP001060170"/>
    </source>
</evidence>
<gene>
    <name evidence="1" type="ORF">MJO28_002233</name>
</gene>
<evidence type="ECO:0000313" key="1">
    <source>
        <dbReference type="EMBL" id="KAI7961744.1"/>
    </source>
</evidence>
<proteinExistence type="predicted"/>
<keyword evidence="2" id="KW-1185">Reference proteome</keyword>
<reference evidence="1 2" key="3">
    <citation type="journal article" date="2022" name="Microbiol. Spectr.">
        <title>Folding features and dynamics of 3D genome architecture in plant fungal pathogens.</title>
        <authorList>
            <person name="Xia C."/>
        </authorList>
    </citation>
    <scope>NUCLEOTIDE SEQUENCE [LARGE SCALE GENOMIC DNA]</scope>
    <source>
        <strain evidence="1 2">93-210</strain>
    </source>
</reference>
<organism evidence="1 2">
    <name type="scientific">Puccinia striiformis f. sp. tritici</name>
    <dbReference type="NCBI Taxonomy" id="168172"/>
    <lineage>
        <taxon>Eukaryota</taxon>
        <taxon>Fungi</taxon>
        <taxon>Dikarya</taxon>
        <taxon>Basidiomycota</taxon>
        <taxon>Pucciniomycotina</taxon>
        <taxon>Pucciniomycetes</taxon>
        <taxon>Pucciniales</taxon>
        <taxon>Pucciniaceae</taxon>
        <taxon>Puccinia</taxon>
    </lineage>
</organism>
<name>A0ACC0EY95_9BASI</name>
<sequence length="334" mass="37573">MNYSKDQKFQLGVTDKLSTSRTSGLKPYIMDTPGRSKAKASMDISASQFSRTKQESTRTPSLSSSISTASSDSELVEPSGTDVPKPRHVVLYRSTSSMFPKNLNLYRPPLARANEAFEEQLNSRNDALPMIVLTPPDDEDDYCTVSPFIVELFCPFTTDSVVHIQNLRVPTAPTFKSTEANSIRRKYPHPAGPWLRPHHTADLRVSGRSTVSSSPLALKRSSWRWKDGCRTPQGTVLGWEGTVSYFNKQYNLQNKLKKIATKNGQAHTPQTKTIHPAVAMFPPPRLPSEKEIQQRQLQFTIEQSLRLGRKVNRKRQSRHTGIYLRATQSTGDLK</sequence>